<proteinExistence type="predicted"/>
<dbReference type="InterPro" id="IPR011051">
    <property type="entry name" value="RmlC_Cupin_sf"/>
</dbReference>
<feature type="domain" description="ChrR-like cupin" evidence="1">
    <location>
        <begin position="109"/>
        <end position="200"/>
    </location>
</feature>
<protein>
    <submittedName>
        <fullName evidence="2">ChrR-like anti-ECFsigma factor</fullName>
    </submittedName>
</protein>
<dbReference type="Pfam" id="PF12973">
    <property type="entry name" value="Cupin_7"/>
    <property type="match status" value="1"/>
</dbReference>
<keyword evidence="3" id="KW-1185">Reference proteome</keyword>
<dbReference type="InterPro" id="IPR041916">
    <property type="entry name" value="Anti_sigma_zinc_sf"/>
</dbReference>
<accession>A0A4R1GJD2</accession>
<organism evidence="2 3">
    <name type="scientific">Marinobacterium mangrovicola</name>
    <dbReference type="NCBI Taxonomy" id="1476959"/>
    <lineage>
        <taxon>Bacteria</taxon>
        <taxon>Pseudomonadati</taxon>
        <taxon>Pseudomonadota</taxon>
        <taxon>Gammaproteobacteria</taxon>
        <taxon>Oceanospirillales</taxon>
        <taxon>Oceanospirillaceae</taxon>
        <taxon>Marinobacterium</taxon>
    </lineage>
</organism>
<reference evidence="2 3" key="1">
    <citation type="submission" date="2019-03" db="EMBL/GenBank/DDBJ databases">
        <title>Genomic Encyclopedia of Archaeal and Bacterial Type Strains, Phase II (KMG-II): from individual species to whole genera.</title>
        <authorList>
            <person name="Goeker M."/>
        </authorList>
    </citation>
    <scope>NUCLEOTIDE SEQUENCE [LARGE SCALE GENOMIC DNA]</scope>
    <source>
        <strain evidence="2 3">DSM 27697</strain>
    </source>
</reference>
<evidence type="ECO:0000313" key="3">
    <source>
        <dbReference type="Proteomes" id="UP000294546"/>
    </source>
</evidence>
<evidence type="ECO:0000313" key="2">
    <source>
        <dbReference type="EMBL" id="TCK08128.1"/>
    </source>
</evidence>
<dbReference type="Gene3D" id="2.60.120.10">
    <property type="entry name" value="Jelly Rolls"/>
    <property type="match status" value="1"/>
</dbReference>
<dbReference type="SUPFAM" id="SSF51182">
    <property type="entry name" value="RmlC-like cupins"/>
    <property type="match status" value="1"/>
</dbReference>
<evidence type="ECO:0000259" key="1">
    <source>
        <dbReference type="Pfam" id="PF12973"/>
    </source>
</evidence>
<dbReference type="AlphaFoldDB" id="A0A4R1GJD2"/>
<dbReference type="Gene3D" id="1.10.10.1320">
    <property type="entry name" value="Anti-sigma factor, zinc-finger domain"/>
    <property type="match status" value="1"/>
</dbReference>
<sequence>MKIRHHFDDATLMAYSSGSLPQGMAVLVGSHLHWCDECRERVSQTDRIGGDLLEAIEPVAMEPDALASIMALIDQPEPEQKLRSLSSDRLDSARTGLPLPLASMLGSSLDELDWRRIGYGVQQYDLKLDGPGATRLLRIAPGVSVPHHTHRGNELTLILRGSYSDELGRFCVGDVADVDTEVKHQPIVDTDEECICLIATDAPLKFTGLMGRLAQPFIGL</sequence>
<dbReference type="EMBL" id="SMFU01000007">
    <property type="protein sequence ID" value="TCK08128.1"/>
    <property type="molecule type" value="Genomic_DNA"/>
</dbReference>
<dbReference type="RefSeq" id="WP_132286240.1">
    <property type="nucleotide sequence ID" value="NZ_SMFU01000007.1"/>
</dbReference>
<comment type="caution">
    <text evidence="2">The sequence shown here is derived from an EMBL/GenBank/DDBJ whole genome shotgun (WGS) entry which is preliminary data.</text>
</comment>
<dbReference type="OrthoDB" id="2988517at2"/>
<gene>
    <name evidence="2" type="ORF">CLV83_0201</name>
</gene>
<dbReference type="Proteomes" id="UP000294546">
    <property type="component" value="Unassembled WGS sequence"/>
</dbReference>
<dbReference type="InterPro" id="IPR014710">
    <property type="entry name" value="RmlC-like_jellyroll"/>
</dbReference>
<dbReference type="InterPro" id="IPR025979">
    <property type="entry name" value="ChrR-like_cupin_dom"/>
</dbReference>
<name>A0A4R1GJD2_9GAMM</name>
<dbReference type="CDD" id="cd20301">
    <property type="entry name" value="cupin_ChrR"/>
    <property type="match status" value="1"/>
</dbReference>
<dbReference type="NCBIfam" id="TIGR02451">
    <property type="entry name" value="anti_sig_ChrR"/>
    <property type="match status" value="1"/>
</dbReference>
<dbReference type="InterPro" id="IPR012807">
    <property type="entry name" value="Anti-sigma_ChrR"/>
</dbReference>